<gene>
    <name evidence="1" type="ORF">MLD38_011921</name>
</gene>
<evidence type="ECO:0000313" key="2">
    <source>
        <dbReference type="Proteomes" id="UP001057402"/>
    </source>
</evidence>
<organism evidence="1 2">
    <name type="scientific">Melastoma candidum</name>
    <dbReference type="NCBI Taxonomy" id="119954"/>
    <lineage>
        <taxon>Eukaryota</taxon>
        <taxon>Viridiplantae</taxon>
        <taxon>Streptophyta</taxon>
        <taxon>Embryophyta</taxon>
        <taxon>Tracheophyta</taxon>
        <taxon>Spermatophyta</taxon>
        <taxon>Magnoliopsida</taxon>
        <taxon>eudicotyledons</taxon>
        <taxon>Gunneridae</taxon>
        <taxon>Pentapetalae</taxon>
        <taxon>rosids</taxon>
        <taxon>malvids</taxon>
        <taxon>Myrtales</taxon>
        <taxon>Melastomataceae</taxon>
        <taxon>Melastomatoideae</taxon>
        <taxon>Melastomateae</taxon>
        <taxon>Melastoma</taxon>
    </lineage>
</organism>
<evidence type="ECO:0000313" key="1">
    <source>
        <dbReference type="EMBL" id="KAI4373852.1"/>
    </source>
</evidence>
<reference evidence="2" key="1">
    <citation type="journal article" date="2023" name="Front. Plant Sci.">
        <title>Chromosomal-level genome assembly of Melastoma candidum provides insights into trichome evolution.</title>
        <authorList>
            <person name="Zhong Y."/>
            <person name="Wu W."/>
            <person name="Sun C."/>
            <person name="Zou P."/>
            <person name="Liu Y."/>
            <person name="Dai S."/>
            <person name="Zhou R."/>
        </authorList>
    </citation>
    <scope>NUCLEOTIDE SEQUENCE [LARGE SCALE GENOMIC DNA]</scope>
</reference>
<keyword evidence="2" id="KW-1185">Reference proteome</keyword>
<sequence>MVGVEKLVVCHLSSPIFLSIIASVLCFFCKFSQADGFTTIFLGKRFGNVCFSPLSQWNGNSSRNRLSSHPRGGYCRLVCIRLFSLQVTTQISYDTYEVVCFRNGEGNGMVRRRE</sequence>
<comment type="caution">
    <text evidence="1">The sequence shown here is derived from an EMBL/GenBank/DDBJ whole genome shotgun (WGS) entry which is preliminary data.</text>
</comment>
<protein>
    <submittedName>
        <fullName evidence="1">Uncharacterized protein</fullName>
    </submittedName>
</protein>
<proteinExistence type="predicted"/>
<name>A0ACB9RD03_9MYRT</name>
<dbReference type="EMBL" id="CM042883">
    <property type="protein sequence ID" value="KAI4373852.1"/>
    <property type="molecule type" value="Genomic_DNA"/>
</dbReference>
<accession>A0ACB9RD03</accession>
<dbReference type="Proteomes" id="UP001057402">
    <property type="component" value="Chromosome 4"/>
</dbReference>